<dbReference type="Proteomes" id="UP000326554">
    <property type="component" value="Unassembled WGS sequence"/>
</dbReference>
<dbReference type="CDD" id="cd10922">
    <property type="entry name" value="CE4_PelA_like_C"/>
    <property type="match status" value="1"/>
</dbReference>
<comment type="caution">
    <text evidence="1">The sequence shown here is derived from an EMBL/GenBank/DDBJ whole genome shotgun (WGS) entry which is preliminary data.</text>
</comment>
<dbReference type="PANTHER" id="PTHR35882:SF2">
    <property type="entry name" value="PELA"/>
    <property type="match status" value="1"/>
</dbReference>
<dbReference type="RefSeq" id="WP_150444971.1">
    <property type="nucleotide sequence ID" value="NZ_VYQE01000002.1"/>
</dbReference>
<dbReference type="PANTHER" id="PTHR35882">
    <property type="entry name" value="PELA"/>
    <property type="match status" value="1"/>
</dbReference>
<accession>A0A5J5GPD9</accession>
<gene>
    <name evidence="1" type="ORF">F3S47_09355</name>
</gene>
<name>A0A5J5GPD9_9RHOB</name>
<dbReference type="AlphaFoldDB" id="A0A5J5GPD9"/>
<evidence type="ECO:0000313" key="1">
    <source>
        <dbReference type="EMBL" id="KAA9009438.1"/>
    </source>
</evidence>
<organism evidence="1 2">
    <name type="scientific">Histidinibacterium aquaticum</name>
    <dbReference type="NCBI Taxonomy" id="2613962"/>
    <lineage>
        <taxon>Bacteria</taxon>
        <taxon>Pseudomonadati</taxon>
        <taxon>Pseudomonadota</taxon>
        <taxon>Alphaproteobacteria</taxon>
        <taxon>Rhodobacterales</taxon>
        <taxon>Paracoccaceae</taxon>
        <taxon>Histidinibacterium</taxon>
    </lineage>
</organism>
<proteinExistence type="predicted"/>
<evidence type="ECO:0008006" key="3">
    <source>
        <dbReference type="Google" id="ProtNLM"/>
    </source>
</evidence>
<keyword evidence="2" id="KW-1185">Reference proteome</keyword>
<protein>
    <recommendedName>
        <fullName evidence="3">DUF2194 domain-containing protein</fullName>
    </recommendedName>
</protein>
<dbReference type="EMBL" id="VYQE01000002">
    <property type="protein sequence ID" value="KAA9009438.1"/>
    <property type="molecule type" value="Genomic_DNA"/>
</dbReference>
<reference evidence="1 2" key="1">
    <citation type="submission" date="2019-09" db="EMBL/GenBank/DDBJ databases">
        <authorList>
            <person name="Park J.-S."/>
            <person name="Choi H.-J."/>
        </authorList>
    </citation>
    <scope>NUCLEOTIDE SEQUENCE [LARGE SCALE GENOMIC DNA]</scope>
    <source>
        <strain evidence="1 2">176SS1-4</strain>
    </source>
</reference>
<evidence type="ECO:0000313" key="2">
    <source>
        <dbReference type="Proteomes" id="UP000326554"/>
    </source>
</evidence>
<sequence>MSEARGLLRFTPWVISLAWISIYNCAAAETPPDPLRRVLALYDGRFSAAPDETAIHEFLEFPANHLGLQLVYHDVATGLPEPFAPGGIRYVATWFDEAVPNPEAYSAWVRREMESGRRFAVFSEQGADLGGEAGAEEMLRMLGGRYHGYVDATHTTLVAEAHSEWSNFETGLDPTLPPYPIIETEGEVIPLLTLSRGDRTSTVAFVGPSGSFVASGYEQRVVPETEASVWFSAWFIDPFAVLEAAFDLPLRPIPDTTTVSGRRIFFSHVDGDGWNNLSRVPSEDGRPRLSAEVLLTEILLPFSDLPVSIGLVGGDVDPACTSDDEAETLARQIFQLDHVEVAAHGYTHPFKWEQFDDVPDPPDPVPTFQEGARHTPSEGVGALTRSWLAGTASADQMADCLELDPHAPRAFSHVPFDLELEIKGALDVATSLAPPGKPAKLFLWTGDARPFEAALRMAREAGVLNMNGGDSRFDAWHPSITNLSPLARTVGQERQIYAPNSNEAAYTDLWQRDHFGQLQLLDTVRRTEFPRRLKPYNLYYHTYSAERRAGLAALRTLLEEARSGDYIAIRASEYAAIANDFFRVRVEPLEENLWQVSDRGRLQTVRFDGADDLVPDLARSRGVLGARQINGSLYIALDAEVPTALVALSEQPVDGLVMLEQASWQVRGLQRHDCGFELTAEGFGDGEMTWTNVPWESLSLLATRNGRTLWTGTVAVQGGEITFELPIKAIEPVRILATCPAGEE</sequence>